<keyword evidence="3" id="KW-1185">Reference proteome</keyword>
<protein>
    <submittedName>
        <fullName evidence="2">Uncharacterized protein</fullName>
    </submittedName>
</protein>
<reference evidence="2 3" key="1">
    <citation type="submission" date="2020-06" db="EMBL/GenBank/DDBJ databases">
        <authorList>
            <person name="Chanama M."/>
        </authorList>
    </citation>
    <scope>NUCLEOTIDE SEQUENCE [LARGE SCALE GENOMIC DNA]</scope>
    <source>
        <strain evidence="2 3">TBRC6557</strain>
    </source>
</reference>
<comment type="caution">
    <text evidence="2">The sequence shown here is derived from an EMBL/GenBank/DDBJ whole genome shotgun (WGS) entry which is preliminary data.</text>
</comment>
<feature type="region of interest" description="Disordered" evidence="1">
    <location>
        <begin position="60"/>
        <end position="91"/>
    </location>
</feature>
<evidence type="ECO:0000313" key="3">
    <source>
        <dbReference type="Proteomes" id="UP000546126"/>
    </source>
</evidence>
<dbReference type="RefSeq" id="WP_175605007.1">
    <property type="nucleotide sequence ID" value="NZ_JABWGO010000012.1"/>
</dbReference>
<dbReference type="AlphaFoldDB" id="A0A7Y6IX98"/>
<gene>
    <name evidence="2" type="ORF">HT134_36350</name>
</gene>
<evidence type="ECO:0000313" key="2">
    <source>
        <dbReference type="EMBL" id="NUW45548.1"/>
    </source>
</evidence>
<proteinExistence type="predicted"/>
<dbReference type="EMBL" id="JABWGO010000012">
    <property type="protein sequence ID" value="NUW45548.1"/>
    <property type="molecule type" value="Genomic_DNA"/>
</dbReference>
<name>A0A7Y6IX98_9ACTN</name>
<sequence>MTQYQVVAPCVTHIPVASASGQMLATFYEGAILPAGVPADRVKHLLDSKLIKALDEPKAAVPAPVKTSSSETEPAPAEGGEHLAKVNSRSSKGDLVEYGVAQGGDRAELDALTRDELLDRYVRQQ</sequence>
<accession>A0A7Y6IX98</accession>
<evidence type="ECO:0000256" key="1">
    <source>
        <dbReference type="SAM" id="MobiDB-lite"/>
    </source>
</evidence>
<dbReference type="Proteomes" id="UP000546126">
    <property type="component" value="Unassembled WGS sequence"/>
</dbReference>
<organism evidence="2 3">
    <name type="scientific">Nonomuraea rhodomycinica</name>
    <dbReference type="NCBI Taxonomy" id="1712872"/>
    <lineage>
        <taxon>Bacteria</taxon>
        <taxon>Bacillati</taxon>
        <taxon>Actinomycetota</taxon>
        <taxon>Actinomycetes</taxon>
        <taxon>Streptosporangiales</taxon>
        <taxon>Streptosporangiaceae</taxon>
        <taxon>Nonomuraea</taxon>
    </lineage>
</organism>